<reference evidence="1 2" key="1">
    <citation type="journal article" date="2019" name="ISME J.">
        <title>Candidatus Macondimonas diazotrophica, a novel gammaproteobacterial genus dominating crude-oil-contaminated coastal sediments.</title>
        <authorList>
            <person name="Karthikeyan S."/>
            <person name="Konstantinidis K."/>
        </authorList>
    </citation>
    <scope>NUCLEOTIDE SEQUENCE [LARGE SCALE GENOMIC DNA]</scope>
    <source>
        <strain evidence="1 2">KTK01</strain>
    </source>
</reference>
<gene>
    <name evidence="1" type="ORF">E4680_11460</name>
</gene>
<dbReference type="EMBL" id="SRIO01000017">
    <property type="protein sequence ID" value="TFZ81680.1"/>
    <property type="molecule type" value="Genomic_DNA"/>
</dbReference>
<name>A0A4Z0F678_9GAMM</name>
<protein>
    <submittedName>
        <fullName evidence="1">Uncharacterized protein</fullName>
    </submittedName>
</protein>
<proteinExistence type="predicted"/>
<keyword evidence="2" id="KW-1185">Reference proteome</keyword>
<dbReference type="RefSeq" id="WP_135282557.1">
    <property type="nucleotide sequence ID" value="NZ_SRIO01000017.1"/>
</dbReference>
<evidence type="ECO:0000313" key="1">
    <source>
        <dbReference type="EMBL" id="TFZ81680.1"/>
    </source>
</evidence>
<sequence>MICDLELLRELILPNIPNQHTRHITHCEDVLFDFRHLANITTANYAHIAHGQFKYDAIWMHEAWPTFKNPEHFSMYKNPYNDVLFKVRLLHYKELKLAVIRRKWPTIDFIVKQ</sequence>
<evidence type="ECO:0000313" key="2">
    <source>
        <dbReference type="Proteomes" id="UP000297890"/>
    </source>
</evidence>
<dbReference type="AlphaFoldDB" id="A0A4Z0F678"/>
<accession>A0A4Z0F678</accession>
<dbReference type="Proteomes" id="UP000297890">
    <property type="component" value="Unassembled WGS sequence"/>
</dbReference>
<comment type="caution">
    <text evidence="1">The sequence shown here is derived from an EMBL/GenBank/DDBJ whole genome shotgun (WGS) entry which is preliminary data.</text>
</comment>
<organism evidence="1 2">
    <name type="scientific">Candidatus Macondimonas diazotrophica</name>
    <dbReference type="NCBI Taxonomy" id="2305248"/>
    <lineage>
        <taxon>Bacteria</taxon>
        <taxon>Pseudomonadati</taxon>
        <taxon>Pseudomonadota</taxon>
        <taxon>Gammaproteobacteria</taxon>
        <taxon>Chromatiales</taxon>
        <taxon>Ectothiorhodospiraceae</taxon>
        <taxon>Candidatus Macondimonas</taxon>
    </lineage>
</organism>